<dbReference type="InterPro" id="IPR036737">
    <property type="entry name" value="OmpA-like_sf"/>
</dbReference>
<dbReference type="Pfam" id="PF00691">
    <property type="entry name" value="OmpA"/>
    <property type="match status" value="1"/>
</dbReference>
<keyword evidence="4" id="KW-0812">Transmembrane</keyword>
<dbReference type="PANTHER" id="PTHR30329">
    <property type="entry name" value="STATOR ELEMENT OF FLAGELLAR MOTOR COMPLEX"/>
    <property type="match status" value="1"/>
</dbReference>
<evidence type="ECO:0000256" key="10">
    <source>
        <dbReference type="PROSITE-ProRule" id="PRU00473"/>
    </source>
</evidence>
<reference evidence="14 15" key="1">
    <citation type="submission" date="2021-02" db="EMBL/GenBank/DDBJ databases">
        <title>Complete genome of Desulfoluna sp. strain ASN36.</title>
        <authorList>
            <person name="Takahashi A."/>
            <person name="Kojima H."/>
            <person name="Fukui M."/>
        </authorList>
    </citation>
    <scope>NUCLEOTIDE SEQUENCE [LARGE SCALE GENOMIC DNA]</scope>
    <source>
        <strain evidence="14 15">ASN36</strain>
    </source>
</reference>
<proteinExistence type="predicted"/>
<dbReference type="SUPFAM" id="SSF103647">
    <property type="entry name" value="TSP type-3 repeat"/>
    <property type="match status" value="1"/>
</dbReference>
<dbReference type="Gene3D" id="3.30.1330.60">
    <property type="entry name" value="OmpA-like domain"/>
    <property type="match status" value="1"/>
</dbReference>
<dbReference type="CDD" id="cd07185">
    <property type="entry name" value="OmpA_C-like"/>
    <property type="match status" value="1"/>
</dbReference>
<dbReference type="PROSITE" id="PS51123">
    <property type="entry name" value="OMPA_2"/>
    <property type="match status" value="1"/>
</dbReference>
<evidence type="ECO:0000256" key="11">
    <source>
        <dbReference type="SAM" id="MobiDB-lite"/>
    </source>
</evidence>
<evidence type="ECO:0000256" key="9">
    <source>
        <dbReference type="ARBA" id="ARBA00023237"/>
    </source>
</evidence>
<keyword evidence="2" id="KW-0813">Transport</keyword>
<comment type="subcellular location">
    <subcellularLocation>
        <location evidence="1">Cell outer membrane</location>
        <topology evidence="1">Multi-pass membrane protein</topology>
    </subcellularLocation>
</comment>
<dbReference type="InterPro" id="IPR011250">
    <property type="entry name" value="OMP/PagP_B-barrel"/>
</dbReference>
<dbReference type="InterPro" id="IPR050330">
    <property type="entry name" value="Bact_OuterMem_StrucFunc"/>
</dbReference>
<keyword evidence="3" id="KW-1134">Transmembrane beta strand</keyword>
<dbReference type="SUPFAM" id="SSF56925">
    <property type="entry name" value="OMPA-like"/>
    <property type="match status" value="1"/>
</dbReference>
<evidence type="ECO:0000256" key="4">
    <source>
        <dbReference type="ARBA" id="ARBA00022692"/>
    </source>
</evidence>
<keyword evidence="5 12" id="KW-0732">Signal</keyword>
<dbReference type="Proteomes" id="UP001320148">
    <property type="component" value="Chromosome"/>
</dbReference>
<sequence>MIRCMKALALIAAVTLCAGQLVAEESTYRFELSPMVGWHLFEGNQNLDDGISLGVSAGFPLNNRLTLEGSFAWIMAETDVGGIDVDGQRYSLDGLYHFMPDEALRPFVLVGAGALRLDPDVGDSETDFMANYGAGIKYAVMPNLDLRGELRHVMPFDDFYNNLVVQLGVTLSFGERDKPMEMMAVDSDGDGVPDEGDSCPDTPAGTAVDESGCPLVMDADGDGVPDDMDICADTPAGIEVDESGCPLDSDGDGVPDHVDVCPDTPVGQPVDELGCPVVLDADGDGVEDDEDRCANTPQGAKTDERGCWVIEGLSFDSGKTEIKSEYLPLLNEVVGVLMANPEVRVSIEGYTDSQGGEAGNQRISEARAKSVQDYFVSKGVAADRLDHKGFGETNPVADNNTAEGRKKNRRVELRPM</sequence>
<keyword evidence="15" id="KW-1185">Reference proteome</keyword>
<evidence type="ECO:0000256" key="1">
    <source>
        <dbReference type="ARBA" id="ARBA00004571"/>
    </source>
</evidence>
<keyword evidence="8 10" id="KW-0472">Membrane</keyword>
<dbReference type="EMBL" id="AP024488">
    <property type="protein sequence ID" value="BCS98829.1"/>
    <property type="molecule type" value="Genomic_DNA"/>
</dbReference>
<evidence type="ECO:0000256" key="7">
    <source>
        <dbReference type="ARBA" id="ARBA00023114"/>
    </source>
</evidence>
<dbReference type="Pfam" id="PF02412">
    <property type="entry name" value="TSP_3"/>
    <property type="match status" value="4"/>
</dbReference>
<dbReference type="Gene3D" id="4.10.1080.10">
    <property type="entry name" value="TSP type-3 repeat"/>
    <property type="match status" value="1"/>
</dbReference>
<dbReference type="InterPro" id="IPR027385">
    <property type="entry name" value="Beta-barrel_OMP"/>
</dbReference>
<dbReference type="PRINTS" id="PR01023">
    <property type="entry name" value="NAFLGMOTY"/>
</dbReference>
<evidence type="ECO:0000259" key="13">
    <source>
        <dbReference type="PROSITE" id="PS51123"/>
    </source>
</evidence>
<dbReference type="InterPro" id="IPR006664">
    <property type="entry name" value="OMP_bac"/>
</dbReference>
<dbReference type="Gene3D" id="2.40.160.20">
    <property type="match status" value="1"/>
</dbReference>
<gene>
    <name evidence="14" type="ORF">DSLASN_44610</name>
</gene>
<feature type="domain" description="OmpA-like" evidence="13">
    <location>
        <begin position="302"/>
        <end position="416"/>
    </location>
</feature>
<keyword evidence="9" id="KW-0998">Cell outer membrane</keyword>
<dbReference type="Pfam" id="PF13505">
    <property type="entry name" value="OMP_b-brl"/>
    <property type="match status" value="1"/>
</dbReference>
<evidence type="ECO:0000256" key="3">
    <source>
        <dbReference type="ARBA" id="ARBA00022452"/>
    </source>
</evidence>
<dbReference type="InterPro" id="IPR006665">
    <property type="entry name" value="OmpA-like"/>
</dbReference>
<evidence type="ECO:0000256" key="8">
    <source>
        <dbReference type="ARBA" id="ARBA00023136"/>
    </source>
</evidence>
<feature type="chain" id="PRO_5047003706" evidence="12">
    <location>
        <begin position="24"/>
        <end position="416"/>
    </location>
</feature>
<feature type="region of interest" description="Disordered" evidence="11">
    <location>
        <begin position="189"/>
        <end position="209"/>
    </location>
</feature>
<keyword evidence="7" id="KW-0626">Porin</keyword>
<dbReference type="PRINTS" id="PR01021">
    <property type="entry name" value="OMPADOMAIN"/>
</dbReference>
<name>A0ABM7PP14_9BACT</name>
<feature type="signal peptide" evidence="12">
    <location>
        <begin position="1"/>
        <end position="23"/>
    </location>
</feature>
<evidence type="ECO:0000313" key="14">
    <source>
        <dbReference type="EMBL" id="BCS98829.1"/>
    </source>
</evidence>
<dbReference type="InterPro" id="IPR028974">
    <property type="entry name" value="TSP_type-3_rpt"/>
</dbReference>
<protein>
    <submittedName>
        <fullName evidence="14">Membrane protein</fullName>
    </submittedName>
</protein>
<evidence type="ECO:0000256" key="5">
    <source>
        <dbReference type="ARBA" id="ARBA00022729"/>
    </source>
</evidence>
<keyword evidence="6" id="KW-0406">Ion transport</keyword>
<feature type="compositionally biased region" description="Acidic residues" evidence="11">
    <location>
        <begin position="189"/>
        <end position="198"/>
    </location>
</feature>
<dbReference type="InterPro" id="IPR003367">
    <property type="entry name" value="Thrombospondin_3-like_rpt"/>
</dbReference>
<organism evidence="14 15">
    <name type="scientific">Desulfoluna limicola</name>
    <dbReference type="NCBI Taxonomy" id="2810562"/>
    <lineage>
        <taxon>Bacteria</taxon>
        <taxon>Pseudomonadati</taxon>
        <taxon>Thermodesulfobacteriota</taxon>
        <taxon>Desulfobacteria</taxon>
        <taxon>Desulfobacterales</taxon>
        <taxon>Desulfolunaceae</taxon>
        <taxon>Desulfoluna</taxon>
    </lineage>
</organism>
<dbReference type="PANTHER" id="PTHR30329:SF21">
    <property type="entry name" value="LIPOPROTEIN YIAD-RELATED"/>
    <property type="match status" value="1"/>
</dbReference>
<evidence type="ECO:0000256" key="2">
    <source>
        <dbReference type="ARBA" id="ARBA00022448"/>
    </source>
</evidence>
<dbReference type="SUPFAM" id="SSF103088">
    <property type="entry name" value="OmpA-like"/>
    <property type="match status" value="1"/>
</dbReference>
<evidence type="ECO:0000256" key="12">
    <source>
        <dbReference type="SAM" id="SignalP"/>
    </source>
</evidence>
<evidence type="ECO:0000313" key="15">
    <source>
        <dbReference type="Proteomes" id="UP001320148"/>
    </source>
</evidence>
<accession>A0ABM7PP14</accession>
<feature type="region of interest" description="Disordered" evidence="11">
    <location>
        <begin position="391"/>
        <end position="416"/>
    </location>
</feature>
<dbReference type="RefSeq" id="WP_236890199.1">
    <property type="nucleotide sequence ID" value="NZ_AP024488.1"/>
</dbReference>
<evidence type="ECO:0000256" key="6">
    <source>
        <dbReference type="ARBA" id="ARBA00023065"/>
    </source>
</evidence>